<dbReference type="SUPFAM" id="SSF46689">
    <property type="entry name" value="Homeodomain-like"/>
    <property type="match status" value="1"/>
</dbReference>
<dbReference type="InterPro" id="IPR011075">
    <property type="entry name" value="TetR_C"/>
</dbReference>
<proteinExistence type="predicted"/>
<organism evidence="6">
    <name type="scientific">Escherichia coli</name>
    <dbReference type="NCBI Taxonomy" id="562"/>
    <lineage>
        <taxon>Bacteria</taxon>
        <taxon>Pseudomonadati</taxon>
        <taxon>Pseudomonadota</taxon>
        <taxon>Gammaproteobacteria</taxon>
        <taxon>Enterobacterales</taxon>
        <taxon>Enterobacteriaceae</taxon>
        <taxon>Escherichia</taxon>
    </lineage>
</organism>
<reference evidence="6" key="1">
    <citation type="journal article" date="2018" name="Genome Biol.">
        <title>SKESA: strategic k-mer extension for scrupulous assemblies.</title>
        <authorList>
            <person name="Souvorov A."/>
            <person name="Agarwala R."/>
            <person name="Lipman D.J."/>
        </authorList>
    </citation>
    <scope>NUCLEOTIDE SEQUENCE</scope>
    <source>
        <strain evidence="6">ST-87-5</strain>
    </source>
</reference>
<dbReference type="InterPro" id="IPR009057">
    <property type="entry name" value="Homeodomain-like_sf"/>
</dbReference>
<dbReference type="InterPro" id="IPR001647">
    <property type="entry name" value="HTH_TetR"/>
</dbReference>
<dbReference type="PANTHER" id="PTHR47506">
    <property type="entry name" value="TRANSCRIPTIONAL REGULATORY PROTEIN"/>
    <property type="match status" value="1"/>
</dbReference>
<dbReference type="RefSeq" id="WP_032175004.1">
    <property type="nucleotide sequence ID" value="NZ_JAKVXO010000094.1"/>
</dbReference>
<keyword evidence="2 4" id="KW-0238">DNA-binding</keyword>
<protein>
    <submittedName>
        <fullName evidence="6">TetR/AcrR family transcriptional regulator</fullName>
    </submittedName>
</protein>
<dbReference type="EMBL" id="DADRWU010000077">
    <property type="protein sequence ID" value="HBA4249265.1"/>
    <property type="molecule type" value="Genomic_DNA"/>
</dbReference>
<gene>
    <name evidence="6" type="ORF">J5U05_004507</name>
</gene>
<dbReference type="Gene3D" id="1.10.357.10">
    <property type="entry name" value="Tetracycline Repressor, domain 2"/>
    <property type="match status" value="1"/>
</dbReference>
<evidence type="ECO:0000256" key="3">
    <source>
        <dbReference type="ARBA" id="ARBA00023163"/>
    </source>
</evidence>
<keyword evidence="3" id="KW-0804">Transcription</keyword>
<keyword evidence="1" id="KW-0805">Transcription regulation</keyword>
<dbReference type="AlphaFoldDB" id="A0A8H9SLA4"/>
<dbReference type="Pfam" id="PF00440">
    <property type="entry name" value="TetR_N"/>
    <property type="match status" value="1"/>
</dbReference>
<dbReference type="InterPro" id="IPR036271">
    <property type="entry name" value="Tet_transcr_reg_TetR-rel_C_sf"/>
</dbReference>
<feature type="domain" description="HTH tetR-type" evidence="5">
    <location>
        <begin position="3"/>
        <end position="63"/>
    </location>
</feature>
<dbReference type="GO" id="GO:0003677">
    <property type="term" value="F:DNA binding"/>
    <property type="evidence" value="ECO:0007669"/>
    <property type="project" value="UniProtKB-UniRule"/>
</dbReference>
<reference evidence="6" key="2">
    <citation type="submission" date="2021-03" db="EMBL/GenBank/DDBJ databases">
        <authorList>
            <consortium name="NCBI Pathogen Detection Project"/>
        </authorList>
    </citation>
    <scope>NUCLEOTIDE SEQUENCE</scope>
    <source>
        <strain evidence="6">ST-87-5</strain>
    </source>
</reference>
<dbReference type="SUPFAM" id="SSF48498">
    <property type="entry name" value="Tetracyclin repressor-like, C-terminal domain"/>
    <property type="match status" value="1"/>
</dbReference>
<dbReference type="Proteomes" id="UP000871786">
    <property type="component" value="Unassembled WGS sequence"/>
</dbReference>
<dbReference type="PANTHER" id="PTHR47506:SF1">
    <property type="entry name" value="HTH-TYPE TRANSCRIPTIONAL REGULATOR YJDC"/>
    <property type="match status" value="1"/>
</dbReference>
<dbReference type="PROSITE" id="PS50977">
    <property type="entry name" value="HTH_TETR_2"/>
    <property type="match status" value="1"/>
</dbReference>
<evidence type="ECO:0000256" key="1">
    <source>
        <dbReference type="ARBA" id="ARBA00023015"/>
    </source>
</evidence>
<name>A0A8H9SLA4_ECOLX</name>
<accession>A0A8H9SLA4</accession>
<evidence type="ECO:0000313" key="6">
    <source>
        <dbReference type="EMBL" id="HBA4249265.1"/>
    </source>
</evidence>
<evidence type="ECO:0000256" key="2">
    <source>
        <dbReference type="ARBA" id="ARBA00023125"/>
    </source>
</evidence>
<evidence type="ECO:0000259" key="5">
    <source>
        <dbReference type="PROSITE" id="PS50977"/>
    </source>
</evidence>
<comment type="caution">
    <text evidence="6">The sequence shown here is derived from an EMBL/GenBank/DDBJ whole genome shotgun (WGS) entry which is preliminary data.</text>
</comment>
<sequence length="194" mass="21478">MSLMTRDRLLNEASLLMRMRGYSAFSYADLSKIIGITKASIHHHFPTKDMLGEEVVIRSLEEMNARFSQIEGQSTSVRDRLTVYMEIFAEGYRTSLLPLCCALSADLVNLPDNVKQQATAYFESQIAWLTRMLAEGQATGEVATAVNPEKTALIILNICEGASVVARATHKENIFDDSLEQIIFILTANGGNNA</sequence>
<feature type="DNA-binding region" description="H-T-H motif" evidence="4">
    <location>
        <begin position="26"/>
        <end position="45"/>
    </location>
</feature>
<evidence type="ECO:0000256" key="4">
    <source>
        <dbReference type="PROSITE-ProRule" id="PRU00335"/>
    </source>
</evidence>
<dbReference type="Pfam" id="PF16925">
    <property type="entry name" value="TetR_C_13"/>
    <property type="match status" value="1"/>
</dbReference>